<keyword evidence="2" id="KW-1003">Cell membrane</keyword>
<keyword evidence="3" id="KW-0132">Cell division</keyword>
<dbReference type="Pfam" id="PF08478">
    <property type="entry name" value="POTRA_1"/>
    <property type="match status" value="1"/>
</dbReference>
<evidence type="ECO:0000256" key="4">
    <source>
        <dbReference type="ARBA" id="ARBA00022692"/>
    </source>
</evidence>
<gene>
    <name evidence="9" type="ORF">UFOPK1852_00533</name>
</gene>
<name>A0A6J6HAT3_9ZZZZ</name>
<evidence type="ECO:0000256" key="1">
    <source>
        <dbReference type="ARBA" id="ARBA00004370"/>
    </source>
</evidence>
<evidence type="ECO:0000256" key="2">
    <source>
        <dbReference type="ARBA" id="ARBA00022475"/>
    </source>
</evidence>
<dbReference type="GO" id="GO:0051301">
    <property type="term" value="P:cell division"/>
    <property type="evidence" value="ECO:0007669"/>
    <property type="project" value="UniProtKB-KW"/>
</dbReference>
<evidence type="ECO:0000256" key="7">
    <source>
        <dbReference type="ARBA" id="ARBA00023306"/>
    </source>
</evidence>
<dbReference type="Gene3D" id="3.10.20.310">
    <property type="entry name" value="membrane protein fhac"/>
    <property type="match status" value="1"/>
</dbReference>
<dbReference type="AlphaFoldDB" id="A0A6J6HAT3"/>
<dbReference type="GO" id="GO:0016020">
    <property type="term" value="C:membrane"/>
    <property type="evidence" value="ECO:0007669"/>
    <property type="project" value="UniProtKB-SubCell"/>
</dbReference>
<protein>
    <submittedName>
        <fullName evidence="9">Unannotated protein</fullName>
    </submittedName>
</protein>
<sequence length="222" mass="24517">MFLRKHRLFTLLAILLIAGLAYLLGWSNVFTIKDISYAGAPTKNSEQTIKGLTNLSKGERLARIEVRKISSRITTLPWVKSVDISRNWISGNVLISVTSRMPIATFNGQLMDASGKRFDLPGGYKLKVPSVLAKDAKSGLAAIALFTKLPTEFSTRTSAFTAKSPENIFFTISEGKRKLLVIWGAGTEIELKLKVYKALLALPENSKIKKIDLTEPHSPIVK</sequence>
<reference evidence="9" key="1">
    <citation type="submission" date="2020-05" db="EMBL/GenBank/DDBJ databases">
        <authorList>
            <person name="Chiriac C."/>
            <person name="Salcher M."/>
            <person name="Ghai R."/>
            <person name="Kavagutti S V."/>
        </authorList>
    </citation>
    <scope>NUCLEOTIDE SEQUENCE</scope>
</reference>
<evidence type="ECO:0000313" key="9">
    <source>
        <dbReference type="EMBL" id="CAB4608334.1"/>
    </source>
</evidence>
<keyword evidence="4" id="KW-0812">Transmembrane</keyword>
<dbReference type="EMBL" id="CAEZUS010000063">
    <property type="protein sequence ID" value="CAB4608334.1"/>
    <property type="molecule type" value="Genomic_DNA"/>
</dbReference>
<keyword evidence="7" id="KW-0131">Cell cycle</keyword>
<evidence type="ECO:0000256" key="5">
    <source>
        <dbReference type="ARBA" id="ARBA00022989"/>
    </source>
</evidence>
<accession>A0A6J6HAT3</accession>
<keyword evidence="6" id="KW-0472">Membrane</keyword>
<dbReference type="InterPro" id="IPR013685">
    <property type="entry name" value="POTRA_FtsQ_type"/>
</dbReference>
<organism evidence="9">
    <name type="scientific">freshwater metagenome</name>
    <dbReference type="NCBI Taxonomy" id="449393"/>
    <lineage>
        <taxon>unclassified sequences</taxon>
        <taxon>metagenomes</taxon>
        <taxon>ecological metagenomes</taxon>
    </lineage>
</organism>
<dbReference type="PROSITE" id="PS51779">
    <property type="entry name" value="POTRA"/>
    <property type="match status" value="1"/>
</dbReference>
<comment type="subcellular location">
    <subcellularLocation>
        <location evidence="1">Membrane</location>
    </subcellularLocation>
</comment>
<evidence type="ECO:0000256" key="6">
    <source>
        <dbReference type="ARBA" id="ARBA00023136"/>
    </source>
</evidence>
<keyword evidence="5" id="KW-1133">Transmembrane helix</keyword>
<evidence type="ECO:0000259" key="8">
    <source>
        <dbReference type="PROSITE" id="PS51779"/>
    </source>
</evidence>
<evidence type="ECO:0000256" key="3">
    <source>
        <dbReference type="ARBA" id="ARBA00022618"/>
    </source>
</evidence>
<dbReference type="InterPro" id="IPR034746">
    <property type="entry name" value="POTRA"/>
</dbReference>
<feature type="domain" description="POTRA" evidence="8">
    <location>
        <begin position="30"/>
        <end position="100"/>
    </location>
</feature>
<proteinExistence type="predicted"/>